<evidence type="ECO:0000256" key="6">
    <source>
        <dbReference type="SAM" id="Phobius"/>
    </source>
</evidence>
<evidence type="ECO:0000256" key="5">
    <source>
        <dbReference type="ARBA" id="ARBA00023136"/>
    </source>
</evidence>
<feature type="transmembrane region" description="Helical" evidence="6">
    <location>
        <begin position="37"/>
        <end position="56"/>
    </location>
</feature>
<dbReference type="RefSeq" id="WP_069326522.1">
    <property type="nucleotide sequence ID" value="NZ_MDER01000030.1"/>
</dbReference>
<keyword evidence="2" id="KW-1003">Cell membrane</keyword>
<dbReference type="Proteomes" id="UP000094578">
    <property type="component" value="Unassembled WGS sequence"/>
</dbReference>
<evidence type="ECO:0000313" key="7">
    <source>
        <dbReference type="EMBL" id="ODP29601.1"/>
    </source>
</evidence>
<dbReference type="PANTHER" id="PTHR34857:SF2">
    <property type="entry name" value="SLL0384 PROTEIN"/>
    <property type="match status" value="1"/>
</dbReference>
<gene>
    <name evidence="7" type="ORF">PTI45_01084</name>
</gene>
<keyword evidence="8" id="KW-1185">Reference proteome</keyword>
<organism evidence="7 8">
    <name type="scientific">Paenibacillus nuruki</name>
    <dbReference type="NCBI Taxonomy" id="1886670"/>
    <lineage>
        <taxon>Bacteria</taxon>
        <taxon>Bacillati</taxon>
        <taxon>Bacillota</taxon>
        <taxon>Bacilli</taxon>
        <taxon>Bacillales</taxon>
        <taxon>Paenibacillaceae</taxon>
        <taxon>Paenibacillus</taxon>
    </lineage>
</organism>
<keyword evidence="5 6" id="KW-0472">Membrane</keyword>
<dbReference type="InterPro" id="IPR003339">
    <property type="entry name" value="ABC/ECF_trnsptr_transmembrane"/>
</dbReference>
<feature type="transmembrane region" description="Helical" evidence="6">
    <location>
        <begin position="101"/>
        <end position="122"/>
    </location>
</feature>
<dbReference type="CDD" id="cd16914">
    <property type="entry name" value="EcfT"/>
    <property type="match status" value="1"/>
</dbReference>
<dbReference type="PATRIC" id="fig|1886670.3.peg.1106"/>
<sequence>MKSNDSWLSTLNPTIKLVTHLLVMCVLMAVTDPRITLAIWIVALVIGLTLGGWRIPYLLKRLLPYTIFFVMIFWMMAAFGKGEHTLWQWGWFHITEESLNNGLMIALRMLGFVTYGLLVTSTTDLTAMIMSLVHQCRLSPKWAYGLLAGFRFIPLFQTELAQMKSAHKIRGYKQKNSWKSFIRYALPLFTQGIRKSERIAIAMEARGFTGTRQRTYYLTPQLTGKDGWYCGLLLVVVLCIAVVLKI</sequence>
<comment type="caution">
    <text evidence="7">The sequence shown here is derived from an EMBL/GenBank/DDBJ whole genome shotgun (WGS) entry which is preliminary data.</text>
</comment>
<accession>A0A1E3L7L6</accession>
<dbReference type="STRING" id="1886670.PTI45_01084"/>
<proteinExistence type="predicted"/>
<feature type="transmembrane region" description="Helical" evidence="6">
    <location>
        <begin position="6"/>
        <end position="30"/>
    </location>
</feature>
<evidence type="ECO:0000256" key="3">
    <source>
        <dbReference type="ARBA" id="ARBA00022692"/>
    </source>
</evidence>
<comment type="subcellular location">
    <subcellularLocation>
        <location evidence="1">Membrane</location>
        <topology evidence="1">Multi-pass membrane protein</topology>
    </subcellularLocation>
</comment>
<dbReference type="Pfam" id="PF02361">
    <property type="entry name" value="CbiQ"/>
    <property type="match status" value="1"/>
</dbReference>
<evidence type="ECO:0000256" key="1">
    <source>
        <dbReference type="ARBA" id="ARBA00004141"/>
    </source>
</evidence>
<feature type="transmembrane region" description="Helical" evidence="6">
    <location>
        <begin position="227"/>
        <end position="244"/>
    </location>
</feature>
<evidence type="ECO:0000313" key="8">
    <source>
        <dbReference type="Proteomes" id="UP000094578"/>
    </source>
</evidence>
<dbReference type="InterPro" id="IPR051611">
    <property type="entry name" value="ECF_transporter_component"/>
</dbReference>
<reference evidence="7 8" key="1">
    <citation type="submission" date="2016-08" db="EMBL/GenBank/DDBJ databases">
        <title>Genome sequencing of Paenibacillus sp. TI45-13ar, isolated from Korean traditional nuruk.</title>
        <authorList>
            <person name="Kim S.-J."/>
        </authorList>
    </citation>
    <scope>NUCLEOTIDE SEQUENCE [LARGE SCALE GENOMIC DNA]</scope>
    <source>
        <strain evidence="7 8">TI45-13ar</strain>
    </source>
</reference>
<keyword evidence="3 6" id="KW-0812">Transmembrane</keyword>
<name>A0A1E3L7L6_9BACL</name>
<dbReference type="PANTHER" id="PTHR34857">
    <property type="entry name" value="SLL0384 PROTEIN"/>
    <property type="match status" value="1"/>
</dbReference>
<evidence type="ECO:0000256" key="2">
    <source>
        <dbReference type="ARBA" id="ARBA00022475"/>
    </source>
</evidence>
<dbReference type="EMBL" id="MDER01000030">
    <property type="protein sequence ID" value="ODP29601.1"/>
    <property type="molecule type" value="Genomic_DNA"/>
</dbReference>
<dbReference type="GO" id="GO:0005886">
    <property type="term" value="C:plasma membrane"/>
    <property type="evidence" value="ECO:0007669"/>
    <property type="project" value="UniProtKB-ARBA"/>
</dbReference>
<feature type="transmembrane region" description="Helical" evidence="6">
    <location>
        <begin position="62"/>
        <end position="80"/>
    </location>
</feature>
<evidence type="ECO:0000256" key="4">
    <source>
        <dbReference type="ARBA" id="ARBA00022989"/>
    </source>
</evidence>
<keyword evidence="4 6" id="KW-1133">Transmembrane helix</keyword>
<dbReference type="AlphaFoldDB" id="A0A1E3L7L6"/>
<protein>
    <submittedName>
        <fullName evidence="7">Putative HMP/thiamine permease protein YkoC</fullName>
    </submittedName>
</protein>